<keyword evidence="3" id="KW-0175">Coiled coil</keyword>
<dbReference type="GO" id="GO:0003924">
    <property type="term" value="F:GTPase activity"/>
    <property type="evidence" value="ECO:0007669"/>
    <property type="project" value="InterPro"/>
</dbReference>
<feature type="domain" description="Obg" evidence="6">
    <location>
        <begin position="60"/>
        <end position="356"/>
    </location>
</feature>
<dbReference type="AlphaFoldDB" id="A0A5C5FJS2"/>
<proteinExistence type="predicted"/>
<dbReference type="Pfam" id="PF01018">
    <property type="entry name" value="GTP1_OBG"/>
    <property type="match status" value="2"/>
</dbReference>
<comment type="caution">
    <text evidence="7">The sequence shown here is derived from an EMBL/GenBank/DDBJ whole genome shotgun (WGS) entry which is preliminary data.</text>
</comment>
<keyword evidence="1" id="KW-0547">Nucleotide-binding</keyword>
<evidence type="ECO:0000259" key="6">
    <source>
        <dbReference type="PROSITE" id="PS51883"/>
    </source>
</evidence>
<dbReference type="EMBL" id="SOZI01000259">
    <property type="protein sequence ID" value="TNY17047.1"/>
    <property type="molecule type" value="Genomic_DNA"/>
</dbReference>
<evidence type="ECO:0000256" key="3">
    <source>
        <dbReference type="SAM" id="Coils"/>
    </source>
</evidence>
<feature type="compositionally biased region" description="Basic residues" evidence="4">
    <location>
        <begin position="280"/>
        <end position="289"/>
    </location>
</feature>
<keyword evidence="2" id="KW-0342">GTP-binding</keyword>
<dbReference type="GO" id="GO:0005525">
    <property type="term" value="F:GTP binding"/>
    <property type="evidence" value="ECO:0007669"/>
    <property type="project" value="UniProtKB-KW"/>
</dbReference>
<name>A0A5C5FJS2_9BASI</name>
<dbReference type="GO" id="GO:0005739">
    <property type="term" value="C:mitochondrion"/>
    <property type="evidence" value="ECO:0007669"/>
    <property type="project" value="TreeGrafter"/>
</dbReference>
<feature type="region of interest" description="Disordered" evidence="4">
    <location>
        <begin position="409"/>
        <end position="460"/>
    </location>
</feature>
<protein>
    <submittedName>
        <fullName evidence="7">GTPase</fullName>
    </submittedName>
</protein>
<keyword evidence="8" id="KW-1185">Reference proteome</keyword>
<accession>A0A5C5FJS2</accession>
<dbReference type="InterPro" id="IPR006169">
    <property type="entry name" value="GTP1_OBG_dom"/>
</dbReference>
<feature type="region of interest" description="Disordered" evidence="4">
    <location>
        <begin position="555"/>
        <end position="579"/>
    </location>
</feature>
<dbReference type="PROSITE" id="PS51710">
    <property type="entry name" value="G_OBG"/>
    <property type="match status" value="1"/>
</dbReference>
<dbReference type="InterPro" id="IPR036726">
    <property type="entry name" value="GTP1_OBG_dom_sf"/>
</dbReference>
<evidence type="ECO:0000256" key="2">
    <source>
        <dbReference type="ARBA" id="ARBA00023134"/>
    </source>
</evidence>
<evidence type="ECO:0000313" key="8">
    <source>
        <dbReference type="Proteomes" id="UP000311382"/>
    </source>
</evidence>
<feature type="compositionally biased region" description="Acidic residues" evidence="4">
    <location>
        <begin position="559"/>
        <end position="568"/>
    </location>
</feature>
<dbReference type="SUPFAM" id="SSF52540">
    <property type="entry name" value="P-loop containing nucleoside triphosphate hydrolases"/>
    <property type="match status" value="1"/>
</dbReference>
<organism evidence="7 8">
    <name type="scientific">Rhodotorula diobovata</name>
    <dbReference type="NCBI Taxonomy" id="5288"/>
    <lineage>
        <taxon>Eukaryota</taxon>
        <taxon>Fungi</taxon>
        <taxon>Dikarya</taxon>
        <taxon>Basidiomycota</taxon>
        <taxon>Pucciniomycotina</taxon>
        <taxon>Microbotryomycetes</taxon>
        <taxon>Sporidiobolales</taxon>
        <taxon>Sporidiobolaceae</taxon>
        <taxon>Rhodotorula</taxon>
    </lineage>
</organism>
<feature type="compositionally biased region" description="Low complexity" evidence="4">
    <location>
        <begin position="569"/>
        <end position="579"/>
    </location>
</feature>
<evidence type="ECO:0000259" key="5">
    <source>
        <dbReference type="PROSITE" id="PS51710"/>
    </source>
</evidence>
<dbReference type="OrthoDB" id="347018at2759"/>
<dbReference type="PRINTS" id="PR00326">
    <property type="entry name" value="GTP1OBG"/>
</dbReference>
<dbReference type="Gene3D" id="2.70.210.12">
    <property type="entry name" value="GTP1/OBG domain"/>
    <property type="match status" value="2"/>
</dbReference>
<evidence type="ECO:0000313" key="7">
    <source>
        <dbReference type="EMBL" id="TNY17047.1"/>
    </source>
</evidence>
<evidence type="ECO:0000256" key="4">
    <source>
        <dbReference type="SAM" id="MobiDB-lite"/>
    </source>
</evidence>
<dbReference type="STRING" id="5288.A0A5C5FJS2"/>
<dbReference type="Proteomes" id="UP000311382">
    <property type="component" value="Unassembled WGS sequence"/>
</dbReference>
<dbReference type="InterPro" id="IPR027417">
    <property type="entry name" value="P-loop_NTPase"/>
</dbReference>
<gene>
    <name evidence="7" type="ORF">DMC30DRAFT_450085</name>
</gene>
<dbReference type="PANTHER" id="PTHR11702:SF31">
    <property type="entry name" value="MITOCHONDRIAL RIBOSOME-ASSOCIATED GTPASE 2"/>
    <property type="match status" value="1"/>
</dbReference>
<feature type="region of interest" description="Disordered" evidence="4">
    <location>
        <begin position="323"/>
        <end position="342"/>
    </location>
</feature>
<dbReference type="GO" id="GO:0042254">
    <property type="term" value="P:ribosome biogenesis"/>
    <property type="evidence" value="ECO:0007669"/>
    <property type="project" value="UniProtKB-UniRule"/>
</dbReference>
<dbReference type="Pfam" id="PF01926">
    <property type="entry name" value="MMR_HSR1"/>
    <property type="match status" value="1"/>
</dbReference>
<dbReference type="PANTHER" id="PTHR11702">
    <property type="entry name" value="DEVELOPMENTALLY REGULATED GTP-BINDING PROTEIN-RELATED"/>
    <property type="match status" value="1"/>
</dbReference>
<dbReference type="InterPro" id="IPR045086">
    <property type="entry name" value="OBG_GTPase"/>
</dbReference>
<dbReference type="SUPFAM" id="SSF82051">
    <property type="entry name" value="Obg GTP-binding protein N-terminal domain"/>
    <property type="match status" value="1"/>
</dbReference>
<dbReference type="Gene3D" id="3.40.50.300">
    <property type="entry name" value="P-loop containing nucleotide triphosphate hydrolases"/>
    <property type="match status" value="1"/>
</dbReference>
<reference evidence="7 8" key="1">
    <citation type="submission" date="2019-03" db="EMBL/GenBank/DDBJ databases">
        <title>Rhodosporidium diobovatum UCD-FST 08-225 genome sequencing, assembly, and annotation.</title>
        <authorList>
            <person name="Fakankun I.U."/>
            <person name="Fristensky B."/>
            <person name="Levin D.B."/>
        </authorList>
    </citation>
    <scope>NUCLEOTIDE SEQUENCE [LARGE SCALE GENOMIC DNA]</scope>
    <source>
        <strain evidence="7 8">UCD-FST 08-225</strain>
    </source>
</reference>
<evidence type="ECO:0000256" key="1">
    <source>
        <dbReference type="ARBA" id="ARBA00022741"/>
    </source>
</evidence>
<dbReference type="InterPro" id="IPR006073">
    <property type="entry name" value="GTP-bd"/>
</dbReference>
<feature type="region of interest" description="Disordered" evidence="4">
    <location>
        <begin position="35"/>
        <end position="54"/>
    </location>
</feature>
<feature type="domain" description="OBG-type G" evidence="5">
    <location>
        <begin position="357"/>
        <end position="636"/>
    </location>
</feature>
<dbReference type="InterPro" id="IPR031167">
    <property type="entry name" value="G_OBG"/>
</dbReference>
<feature type="compositionally biased region" description="Low complexity" evidence="4">
    <location>
        <begin position="409"/>
        <end position="418"/>
    </location>
</feature>
<dbReference type="PROSITE" id="PS51883">
    <property type="entry name" value="OBG"/>
    <property type="match status" value="1"/>
</dbReference>
<feature type="region of interest" description="Disordered" evidence="4">
    <location>
        <begin position="277"/>
        <end position="302"/>
    </location>
</feature>
<sequence length="678" mass="73963">MLLLRPTRAPLLPCSTPFRPRPSYSTSSPRCLLHQLEPDSSPHQQPLKGKADWKRRQEGSNFIDTLNLSVLSGRGGAGGVAFHREKFKARGPPSGGPGGAGGSVYLLASPTVTNLSHLPRTIRGGAGASGGGSWLAGRRGDDVVVRVPVGTIVREVRREPKDEDAAEIERQEREELEWAYEANRVRLAEAEARDARWTAWKKRRDKAEKFGNPDDVEPWEEVDEVEVPQEKLMALSNLRKALFVMYPQAELEGHPHFLRTEHTLLSKLLSREVDMPDPKMRRRRRRRRARTDEDDTPLYLDLTKPTPLNEPILLVAGGQPGLGNPSFLTHEDRSPKYATRGGDGEMMRLELEVKSTGEVGLVGLPNAGKSTLLRALTSSTPRVASYAFTTLNPHHGTCILWSDGTFSGPRASPSSSSATDEITDTPATPEYFTAASPRPSRAERRAQQPSTAPAPAEERSEVLRFTLTDNPGLVASASLNVGLGHAFLRHIERCAALVYVVDLSSPDPLGAVEALRTELAAYARVKGLREGELEGRIRGVVANKADLFVAPRRAGAAEGEGEGEEDDAAGAAAAAETPEAGRAKLSALRDYVARVSADEVSRGVRRAEDPIWVVPVSAKRRENVQALVQRLAATVRTERERAAQREEIEALEAEEERLRVTGERWLGGEASNGSSSSE</sequence>
<feature type="coiled-coil region" evidence="3">
    <location>
        <begin position="634"/>
        <end position="661"/>
    </location>
</feature>